<feature type="transmembrane region" description="Helical" evidence="1">
    <location>
        <begin position="109"/>
        <end position="133"/>
    </location>
</feature>
<keyword evidence="1" id="KW-0472">Membrane</keyword>
<sequence>MQNLLFHLDINFDLDLKERTTSVRTEMQPLLTDFAIKVITCKAGNRICKSLQLSSPPDGEANNYKGVGFAREGGGGIPTLPGRDLLPSDRGPELAPNGRTMIFMSSVSLFWRPCFVIYVSVSLIFAETVVVSFDVNLSVWTVMGTITFDVNQH</sequence>
<evidence type="ECO:0000313" key="3">
    <source>
        <dbReference type="Proteomes" id="UP000824120"/>
    </source>
</evidence>
<name>A0A9J5YH59_SOLCO</name>
<organism evidence="2 3">
    <name type="scientific">Solanum commersonii</name>
    <name type="common">Commerson's wild potato</name>
    <name type="synonym">Commerson's nightshade</name>
    <dbReference type="NCBI Taxonomy" id="4109"/>
    <lineage>
        <taxon>Eukaryota</taxon>
        <taxon>Viridiplantae</taxon>
        <taxon>Streptophyta</taxon>
        <taxon>Embryophyta</taxon>
        <taxon>Tracheophyta</taxon>
        <taxon>Spermatophyta</taxon>
        <taxon>Magnoliopsida</taxon>
        <taxon>eudicotyledons</taxon>
        <taxon>Gunneridae</taxon>
        <taxon>Pentapetalae</taxon>
        <taxon>asterids</taxon>
        <taxon>lamiids</taxon>
        <taxon>Solanales</taxon>
        <taxon>Solanaceae</taxon>
        <taxon>Solanoideae</taxon>
        <taxon>Solaneae</taxon>
        <taxon>Solanum</taxon>
    </lineage>
</organism>
<keyword evidence="1" id="KW-0812">Transmembrane</keyword>
<protein>
    <submittedName>
        <fullName evidence="2">Uncharacterized protein</fullName>
    </submittedName>
</protein>
<dbReference type="AlphaFoldDB" id="A0A9J5YH59"/>
<gene>
    <name evidence="2" type="ORF">H5410_030767</name>
</gene>
<accession>A0A9J5YH59</accession>
<evidence type="ECO:0000313" key="2">
    <source>
        <dbReference type="EMBL" id="KAG5599397.1"/>
    </source>
</evidence>
<reference evidence="2 3" key="1">
    <citation type="submission" date="2020-09" db="EMBL/GenBank/DDBJ databases">
        <title>De no assembly of potato wild relative species, Solanum commersonii.</title>
        <authorList>
            <person name="Cho K."/>
        </authorList>
    </citation>
    <scope>NUCLEOTIDE SEQUENCE [LARGE SCALE GENOMIC DNA]</scope>
    <source>
        <strain evidence="2">LZ3.2</strain>
        <tissue evidence="2">Leaf</tissue>
    </source>
</reference>
<dbReference type="Proteomes" id="UP000824120">
    <property type="component" value="Chromosome 6"/>
</dbReference>
<dbReference type="OrthoDB" id="1328234at2759"/>
<comment type="caution">
    <text evidence="2">The sequence shown here is derived from an EMBL/GenBank/DDBJ whole genome shotgun (WGS) entry which is preliminary data.</text>
</comment>
<proteinExistence type="predicted"/>
<keyword evidence="3" id="KW-1185">Reference proteome</keyword>
<keyword evidence="1" id="KW-1133">Transmembrane helix</keyword>
<dbReference type="EMBL" id="JACXVP010000006">
    <property type="protein sequence ID" value="KAG5599397.1"/>
    <property type="molecule type" value="Genomic_DNA"/>
</dbReference>
<evidence type="ECO:0000256" key="1">
    <source>
        <dbReference type="SAM" id="Phobius"/>
    </source>
</evidence>